<gene>
    <name evidence="1" type="ORF">QJS10_CPA10g01068</name>
</gene>
<keyword evidence="2" id="KW-1185">Reference proteome</keyword>
<dbReference type="AlphaFoldDB" id="A0AAV9E0K3"/>
<dbReference type="PANTHER" id="PTHR31513:SF2">
    <property type="entry name" value="MRAZ"/>
    <property type="match status" value="1"/>
</dbReference>
<evidence type="ECO:0000313" key="1">
    <source>
        <dbReference type="EMBL" id="KAK1307116.1"/>
    </source>
</evidence>
<evidence type="ECO:0000313" key="2">
    <source>
        <dbReference type="Proteomes" id="UP001180020"/>
    </source>
</evidence>
<comment type="caution">
    <text evidence="1">The sequence shown here is derived from an EMBL/GenBank/DDBJ whole genome shotgun (WGS) entry which is preliminary data.</text>
</comment>
<dbReference type="PANTHER" id="PTHR31513">
    <property type="entry name" value="EPHRIN TYPE-B RECEPTOR"/>
    <property type="match status" value="1"/>
</dbReference>
<protein>
    <submittedName>
        <fullName evidence="1">Uncharacterized protein</fullName>
    </submittedName>
</protein>
<reference evidence="1" key="1">
    <citation type="journal article" date="2023" name="Nat. Commun.">
        <title>Diploid and tetraploid genomes of Acorus and the evolution of monocots.</title>
        <authorList>
            <person name="Ma L."/>
            <person name="Liu K.W."/>
            <person name="Li Z."/>
            <person name="Hsiao Y.Y."/>
            <person name="Qi Y."/>
            <person name="Fu T."/>
            <person name="Tang G.D."/>
            <person name="Zhang D."/>
            <person name="Sun W.H."/>
            <person name="Liu D.K."/>
            <person name="Li Y."/>
            <person name="Chen G.Z."/>
            <person name="Liu X.D."/>
            <person name="Liao X.Y."/>
            <person name="Jiang Y.T."/>
            <person name="Yu X."/>
            <person name="Hao Y."/>
            <person name="Huang J."/>
            <person name="Zhao X.W."/>
            <person name="Ke S."/>
            <person name="Chen Y.Y."/>
            <person name="Wu W.L."/>
            <person name="Hsu J.L."/>
            <person name="Lin Y.F."/>
            <person name="Huang M.D."/>
            <person name="Li C.Y."/>
            <person name="Huang L."/>
            <person name="Wang Z.W."/>
            <person name="Zhao X."/>
            <person name="Zhong W.Y."/>
            <person name="Peng D.H."/>
            <person name="Ahmad S."/>
            <person name="Lan S."/>
            <person name="Zhang J.S."/>
            <person name="Tsai W.C."/>
            <person name="Van de Peer Y."/>
            <person name="Liu Z.J."/>
        </authorList>
    </citation>
    <scope>NUCLEOTIDE SEQUENCE</scope>
    <source>
        <strain evidence="1">CP</strain>
    </source>
</reference>
<dbReference type="Proteomes" id="UP001180020">
    <property type="component" value="Unassembled WGS sequence"/>
</dbReference>
<organism evidence="1 2">
    <name type="scientific">Acorus calamus</name>
    <name type="common">Sweet flag</name>
    <dbReference type="NCBI Taxonomy" id="4465"/>
    <lineage>
        <taxon>Eukaryota</taxon>
        <taxon>Viridiplantae</taxon>
        <taxon>Streptophyta</taxon>
        <taxon>Embryophyta</taxon>
        <taxon>Tracheophyta</taxon>
        <taxon>Spermatophyta</taxon>
        <taxon>Magnoliopsida</taxon>
        <taxon>Liliopsida</taxon>
        <taxon>Acoraceae</taxon>
        <taxon>Acorus</taxon>
    </lineage>
</organism>
<sequence length="169" mass="18757">MATIGDGSQRQWCVARRGSGSRQRWLLNGSTVVARWYSATTAARLWCLCSGDDCARLRWLSTEALDSSGSQRLRLSGGSGSWALIPLVCSQVVAFACGALHYGLSSSRISSSWDNQQNLRREDGGWWVLPAILAIIKTLQARLIDWHIANLEVPDPNLYSEDPTKFWES</sequence>
<accession>A0AAV9E0K3</accession>
<proteinExistence type="predicted"/>
<reference evidence="1" key="2">
    <citation type="submission" date="2023-06" db="EMBL/GenBank/DDBJ databases">
        <authorList>
            <person name="Ma L."/>
            <person name="Liu K.-W."/>
            <person name="Li Z."/>
            <person name="Hsiao Y.-Y."/>
            <person name="Qi Y."/>
            <person name="Fu T."/>
            <person name="Tang G."/>
            <person name="Zhang D."/>
            <person name="Sun W.-H."/>
            <person name="Liu D.-K."/>
            <person name="Li Y."/>
            <person name="Chen G.-Z."/>
            <person name="Liu X.-D."/>
            <person name="Liao X.-Y."/>
            <person name="Jiang Y.-T."/>
            <person name="Yu X."/>
            <person name="Hao Y."/>
            <person name="Huang J."/>
            <person name="Zhao X.-W."/>
            <person name="Ke S."/>
            <person name="Chen Y.-Y."/>
            <person name="Wu W.-L."/>
            <person name="Hsu J.-L."/>
            <person name="Lin Y.-F."/>
            <person name="Huang M.-D."/>
            <person name="Li C.-Y."/>
            <person name="Huang L."/>
            <person name="Wang Z.-W."/>
            <person name="Zhao X."/>
            <person name="Zhong W.-Y."/>
            <person name="Peng D.-H."/>
            <person name="Ahmad S."/>
            <person name="Lan S."/>
            <person name="Zhang J.-S."/>
            <person name="Tsai W.-C."/>
            <person name="Van De Peer Y."/>
            <person name="Liu Z.-J."/>
        </authorList>
    </citation>
    <scope>NUCLEOTIDE SEQUENCE</scope>
    <source>
        <strain evidence="1">CP</strain>
        <tissue evidence="1">Leaves</tissue>
    </source>
</reference>
<name>A0AAV9E0K3_ACOCL</name>
<dbReference type="EMBL" id="JAUJYO010000010">
    <property type="protein sequence ID" value="KAK1307116.1"/>
    <property type="molecule type" value="Genomic_DNA"/>
</dbReference>